<gene>
    <name evidence="2" type="ORF">LTR36_004836</name>
</gene>
<organism evidence="2 3">
    <name type="scientific">Oleoguttula mirabilis</name>
    <dbReference type="NCBI Taxonomy" id="1507867"/>
    <lineage>
        <taxon>Eukaryota</taxon>
        <taxon>Fungi</taxon>
        <taxon>Dikarya</taxon>
        <taxon>Ascomycota</taxon>
        <taxon>Pezizomycotina</taxon>
        <taxon>Dothideomycetes</taxon>
        <taxon>Dothideomycetidae</taxon>
        <taxon>Mycosphaerellales</taxon>
        <taxon>Teratosphaeriaceae</taxon>
        <taxon>Oleoguttula</taxon>
    </lineage>
</organism>
<dbReference type="EMBL" id="JAVFHQ010000029">
    <property type="protein sequence ID" value="KAK4543803.1"/>
    <property type="molecule type" value="Genomic_DNA"/>
</dbReference>
<accession>A0AAV9JFK2</accession>
<evidence type="ECO:0000256" key="1">
    <source>
        <dbReference type="SAM" id="MobiDB-lite"/>
    </source>
</evidence>
<evidence type="ECO:0000313" key="3">
    <source>
        <dbReference type="Proteomes" id="UP001324427"/>
    </source>
</evidence>
<dbReference type="Proteomes" id="UP001324427">
    <property type="component" value="Unassembled WGS sequence"/>
</dbReference>
<proteinExistence type="predicted"/>
<comment type="caution">
    <text evidence="2">The sequence shown here is derived from an EMBL/GenBank/DDBJ whole genome shotgun (WGS) entry which is preliminary data.</text>
</comment>
<feature type="compositionally biased region" description="Polar residues" evidence="1">
    <location>
        <begin position="117"/>
        <end position="128"/>
    </location>
</feature>
<evidence type="ECO:0000313" key="2">
    <source>
        <dbReference type="EMBL" id="KAK4543803.1"/>
    </source>
</evidence>
<reference evidence="2 3" key="1">
    <citation type="submission" date="2021-11" db="EMBL/GenBank/DDBJ databases">
        <title>Black yeast isolated from Biological Soil Crust.</title>
        <authorList>
            <person name="Kurbessoian T."/>
        </authorList>
    </citation>
    <scope>NUCLEOTIDE SEQUENCE [LARGE SCALE GENOMIC DNA]</scope>
    <source>
        <strain evidence="2 3">CCFEE 5522</strain>
    </source>
</reference>
<protein>
    <submittedName>
        <fullName evidence="2">Uncharacterized protein</fullName>
    </submittedName>
</protein>
<feature type="compositionally biased region" description="Polar residues" evidence="1">
    <location>
        <begin position="156"/>
        <end position="167"/>
    </location>
</feature>
<dbReference type="AlphaFoldDB" id="A0AAV9JFK2"/>
<sequence>MVVNRFRRSVDEFLLETHCEVTINQRCILRALEFSVKPTCVAPWAEEQAANATKLLDETMLTEAKMLKRPSPPQQLRLSITDRSSRVHGRVTGQDYQSKPKGKKKTAPVNDLAISPVDTSANVPTSPFDNHLNPLGSSPVMAGPPPNFTLWVGDVPSSTTQSPDHDD</sequence>
<keyword evidence="3" id="KW-1185">Reference proteome</keyword>
<feature type="region of interest" description="Disordered" evidence="1">
    <location>
        <begin position="81"/>
        <end position="167"/>
    </location>
</feature>
<name>A0AAV9JFK2_9PEZI</name>